<dbReference type="GO" id="GO:0016020">
    <property type="term" value="C:membrane"/>
    <property type="evidence" value="ECO:0007669"/>
    <property type="project" value="UniProtKB-SubCell"/>
</dbReference>
<evidence type="ECO:0000256" key="1">
    <source>
        <dbReference type="ARBA" id="ARBA00004141"/>
    </source>
</evidence>
<dbReference type="InterPro" id="IPR007016">
    <property type="entry name" value="O-antigen_ligase-rel_domated"/>
</dbReference>
<evidence type="ECO:0000256" key="2">
    <source>
        <dbReference type="ARBA" id="ARBA00022692"/>
    </source>
</evidence>
<organism evidence="7 8">
    <name type="scientific">Novosphingobium aureum</name>
    <dbReference type="NCBI Taxonomy" id="2792964"/>
    <lineage>
        <taxon>Bacteria</taxon>
        <taxon>Pseudomonadati</taxon>
        <taxon>Pseudomonadota</taxon>
        <taxon>Alphaproteobacteria</taxon>
        <taxon>Sphingomonadales</taxon>
        <taxon>Sphingomonadaceae</taxon>
        <taxon>Novosphingobium</taxon>
    </lineage>
</organism>
<proteinExistence type="predicted"/>
<reference evidence="7" key="1">
    <citation type="submission" date="2020-11" db="EMBL/GenBank/DDBJ databases">
        <title>Novosphingobium aureum sp. nov., a marine bacterium isolated from sediment of a salt flat.</title>
        <authorList>
            <person name="Yoo Y."/>
            <person name="Kim J.-J."/>
        </authorList>
    </citation>
    <scope>NUCLEOTIDE SEQUENCE</scope>
    <source>
        <strain evidence="7">YJ-S2-02</strain>
    </source>
</reference>
<feature type="transmembrane region" description="Helical" evidence="5">
    <location>
        <begin position="440"/>
        <end position="460"/>
    </location>
</feature>
<feature type="transmembrane region" description="Helical" evidence="5">
    <location>
        <begin position="117"/>
        <end position="139"/>
    </location>
</feature>
<protein>
    <submittedName>
        <fullName evidence="7">O-antigen ligase family protein</fullName>
    </submittedName>
</protein>
<name>A0A931MLZ9_9SPHN</name>
<comment type="caution">
    <text evidence="7">The sequence shown here is derived from an EMBL/GenBank/DDBJ whole genome shotgun (WGS) entry which is preliminary data.</text>
</comment>
<evidence type="ECO:0000313" key="7">
    <source>
        <dbReference type="EMBL" id="MBH0113964.1"/>
    </source>
</evidence>
<feature type="transmembrane region" description="Helical" evidence="5">
    <location>
        <begin position="175"/>
        <end position="193"/>
    </location>
</feature>
<dbReference type="RefSeq" id="WP_197164950.1">
    <property type="nucleotide sequence ID" value="NZ_JADZGI010000002.1"/>
</dbReference>
<keyword evidence="2 5" id="KW-0812">Transmembrane</keyword>
<evidence type="ECO:0000256" key="5">
    <source>
        <dbReference type="SAM" id="Phobius"/>
    </source>
</evidence>
<sequence length="476" mass="50439">MSLRVDQACHVGAQRQREVSPAFDTQCGNRLASLGSRASRTGAVRLCSNDERAPAQNRIKRIDGPFARDGIAAPHRLAWVGPALGCLMSAHVMADLLRPPFVPVHQGSAVMSHENALIVSVIHLLVILLVPGPVIWACMFDRLDLRRSSRFLGLAAILLLVAAAGLFQVSGVTAIAYLCLLAITCAAAAFFAATDYGGSEGLRAMLAWTAIGCAGALLVAIALNEYDNGRLSSRGGPTHWGMVAMVGFSLSAALRSVRVRAAVMAIALVTLLLTSARGALLCTLVSAAIMIVITIERKHSHRRWKYYLVMAGFGLLGIVALPVLAGPILHLDDPSRGFGSGATGRVAAWKQAWHLFEANPFLGVGYRQHEQYITVASSAHQAYLIVLSEMGALGLLVYLVLLVGGLMHMMRRALAGEDALSLAGTAYLASYMVIGLTEPYALATGLIAPVLMIVVTAQAWRTYPGAASGLTGQKSL</sequence>
<feature type="transmembrane region" description="Helical" evidence="5">
    <location>
        <begin position="382"/>
        <end position="403"/>
    </location>
</feature>
<feature type="transmembrane region" description="Helical" evidence="5">
    <location>
        <begin position="415"/>
        <end position="434"/>
    </location>
</feature>
<evidence type="ECO:0000259" key="6">
    <source>
        <dbReference type="Pfam" id="PF04932"/>
    </source>
</evidence>
<evidence type="ECO:0000313" key="8">
    <source>
        <dbReference type="Proteomes" id="UP000617634"/>
    </source>
</evidence>
<keyword evidence="8" id="KW-1185">Reference proteome</keyword>
<accession>A0A931MLZ9</accession>
<keyword evidence="3 5" id="KW-1133">Transmembrane helix</keyword>
<feature type="transmembrane region" description="Helical" evidence="5">
    <location>
        <begin position="151"/>
        <end position="169"/>
    </location>
</feature>
<keyword evidence="4 5" id="KW-0472">Membrane</keyword>
<dbReference type="PANTHER" id="PTHR37422">
    <property type="entry name" value="TEICHURONIC ACID BIOSYNTHESIS PROTEIN TUAE"/>
    <property type="match status" value="1"/>
</dbReference>
<feature type="transmembrane region" description="Helical" evidence="5">
    <location>
        <begin position="261"/>
        <end position="294"/>
    </location>
</feature>
<evidence type="ECO:0000256" key="3">
    <source>
        <dbReference type="ARBA" id="ARBA00022989"/>
    </source>
</evidence>
<dbReference type="GO" id="GO:0016874">
    <property type="term" value="F:ligase activity"/>
    <property type="evidence" value="ECO:0007669"/>
    <property type="project" value="UniProtKB-KW"/>
</dbReference>
<dbReference type="PANTHER" id="PTHR37422:SF23">
    <property type="entry name" value="TEICHURONIC ACID BIOSYNTHESIS PROTEIN TUAE"/>
    <property type="match status" value="1"/>
</dbReference>
<comment type="subcellular location">
    <subcellularLocation>
        <location evidence="1">Membrane</location>
        <topology evidence="1">Multi-pass membrane protein</topology>
    </subcellularLocation>
</comment>
<feature type="domain" description="O-antigen ligase-related" evidence="6">
    <location>
        <begin position="263"/>
        <end position="399"/>
    </location>
</feature>
<feature type="transmembrane region" description="Helical" evidence="5">
    <location>
        <begin position="77"/>
        <end position="97"/>
    </location>
</feature>
<feature type="transmembrane region" description="Helical" evidence="5">
    <location>
        <begin position="205"/>
        <end position="223"/>
    </location>
</feature>
<dbReference type="Pfam" id="PF04932">
    <property type="entry name" value="Wzy_C"/>
    <property type="match status" value="1"/>
</dbReference>
<gene>
    <name evidence="7" type="ORF">I5E68_13535</name>
</gene>
<keyword evidence="7" id="KW-0436">Ligase</keyword>
<dbReference type="EMBL" id="JADZGI010000002">
    <property type="protein sequence ID" value="MBH0113964.1"/>
    <property type="molecule type" value="Genomic_DNA"/>
</dbReference>
<dbReference type="Proteomes" id="UP000617634">
    <property type="component" value="Unassembled WGS sequence"/>
</dbReference>
<feature type="transmembrane region" description="Helical" evidence="5">
    <location>
        <begin position="306"/>
        <end position="329"/>
    </location>
</feature>
<dbReference type="AlphaFoldDB" id="A0A931MLZ9"/>
<dbReference type="InterPro" id="IPR051533">
    <property type="entry name" value="WaaL-like"/>
</dbReference>
<evidence type="ECO:0000256" key="4">
    <source>
        <dbReference type="ARBA" id="ARBA00023136"/>
    </source>
</evidence>